<sequence length="63" mass="7248">MIPKELPLLEHVKLKTKGTDDKQLMLKEQPFIEASETDDEMYRRQAANAQRMTISRASETVGE</sequence>
<gene>
    <name evidence="1" type="ORF">AVEN_46016_1</name>
</gene>
<feature type="non-terminal residue" evidence="1">
    <location>
        <position position="63"/>
    </location>
</feature>
<organism evidence="1 2">
    <name type="scientific">Araneus ventricosus</name>
    <name type="common">Orbweaver spider</name>
    <name type="synonym">Epeira ventricosa</name>
    <dbReference type="NCBI Taxonomy" id="182803"/>
    <lineage>
        <taxon>Eukaryota</taxon>
        <taxon>Metazoa</taxon>
        <taxon>Ecdysozoa</taxon>
        <taxon>Arthropoda</taxon>
        <taxon>Chelicerata</taxon>
        <taxon>Arachnida</taxon>
        <taxon>Araneae</taxon>
        <taxon>Araneomorphae</taxon>
        <taxon>Entelegynae</taxon>
        <taxon>Araneoidea</taxon>
        <taxon>Araneidae</taxon>
        <taxon>Araneus</taxon>
    </lineage>
</organism>
<evidence type="ECO:0000313" key="2">
    <source>
        <dbReference type="Proteomes" id="UP000499080"/>
    </source>
</evidence>
<dbReference type="EMBL" id="BGPR01006572">
    <property type="protein sequence ID" value="GBN20119.1"/>
    <property type="molecule type" value="Genomic_DNA"/>
</dbReference>
<name>A0A4Y2M037_ARAVE</name>
<proteinExistence type="predicted"/>
<comment type="caution">
    <text evidence="1">The sequence shown here is derived from an EMBL/GenBank/DDBJ whole genome shotgun (WGS) entry which is preliminary data.</text>
</comment>
<evidence type="ECO:0000313" key="1">
    <source>
        <dbReference type="EMBL" id="GBN20119.1"/>
    </source>
</evidence>
<reference evidence="1 2" key="1">
    <citation type="journal article" date="2019" name="Sci. Rep.">
        <title>Orb-weaving spider Araneus ventricosus genome elucidates the spidroin gene catalogue.</title>
        <authorList>
            <person name="Kono N."/>
            <person name="Nakamura H."/>
            <person name="Ohtoshi R."/>
            <person name="Moran D.A.P."/>
            <person name="Shinohara A."/>
            <person name="Yoshida Y."/>
            <person name="Fujiwara M."/>
            <person name="Mori M."/>
            <person name="Tomita M."/>
            <person name="Arakawa K."/>
        </authorList>
    </citation>
    <scope>NUCLEOTIDE SEQUENCE [LARGE SCALE GENOMIC DNA]</scope>
</reference>
<dbReference type="AlphaFoldDB" id="A0A4Y2M037"/>
<dbReference type="Proteomes" id="UP000499080">
    <property type="component" value="Unassembled WGS sequence"/>
</dbReference>
<keyword evidence="2" id="KW-1185">Reference proteome</keyword>
<protein>
    <submittedName>
        <fullName evidence="1">Uncharacterized protein</fullName>
    </submittedName>
</protein>
<accession>A0A4Y2M037</accession>